<evidence type="ECO:0000313" key="1">
    <source>
        <dbReference type="EMBL" id="STD07828.1"/>
    </source>
</evidence>
<gene>
    <name evidence="1" type="ORF">NCTC7915_00866</name>
</gene>
<dbReference type="EMBL" id="UFYA01000001">
    <property type="protein sequence ID" value="STD07828.1"/>
    <property type="molecule type" value="Genomic_DNA"/>
</dbReference>
<proteinExistence type="predicted"/>
<reference evidence="1 2" key="1">
    <citation type="submission" date="2018-06" db="EMBL/GenBank/DDBJ databases">
        <authorList>
            <consortium name="Pathogen Informatics"/>
            <person name="Doyle S."/>
        </authorList>
    </citation>
    <scope>NUCLEOTIDE SEQUENCE [LARGE SCALE GENOMIC DNA]</scope>
    <source>
        <strain evidence="1 2">NCTC7915</strain>
    </source>
</reference>
<sequence>MMDLQRSGASVWRTDEAGTVLMHVSGAGGGRGVVVRGLRTR</sequence>
<accession>A0AA46H064</accession>
<protein>
    <submittedName>
        <fullName evidence="1">Uncharacterized protein</fullName>
    </submittedName>
</protein>
<dbReference type="AlphaFoldDB" id="A0AA46H064"/>
<comment type="caution">
    <text evidence="1">The sequence shown here is derived from an EMBL/GenBank/DDBJ whole genome shotgun (WGS) entry which is preliminary data.</text>
</comment>
<name>A0AA46H064_9MICO</name>
<organism evidence="1 2">
    <name type="scientific">Dermatophilus congolensis</name>
    <dbReference type="NCBI Taxonomy" id="1863"/>
    <lineage>
        <taxon>Bacteria</taxon>
        <taxon>Bacillati</taxon>
        <taxon>Actinomycetota</taxon>
        <taxon>Actinomycetes</taxon>
        <taxon>Micrococcales</taxon>
        <taxon>Dermatophilaceae</taxon>
        <taxon>Dermatophilus</taxon>
    </lineage>
</organism>
<dbReference type="Proteomes" id="UP000254118">
    <property type="component" value="Unassembled WGS sequence"/>
</dbReference>
<evidence type="ECO:0000313" key="2">
    <source>
        <dbReference type="Proteomes" id="UP000254118"/>
    </source>
</evidence>